<dbReference type="Pfam" id="PF02562">
    <property type="entry name" value="PhoH"/>
    <property type="match status" value="1"/>
</dbReference>
<accession>A0A6C0HT33</accession>
<dbReference type="PANTHER" id="PTHR30473:SF1">
    <property type="entry name" value="PHOH-LIKE PROTEIN"/>
    <property type="match status" value="1"/>
</dbReference>
<reference evidence="8" key="1">
    <citation type="journal article" date="2020" name="Nature">
        <title>Giant virus diversity and host interactions through global metagenomics.</title>
        <authorList>
            <person name="Schulz F."/>
            <person name="Roux S."/>
            <person name="Paez-Espino D."/>
            <person name="Jungbluth S."/>
            <person name="Walsh D.A."/>
            <person name="Denef V.J."/>
            <person name="McMahon K.D."/>
            <person name="Konstantinidis K.T."/>
            <person name="Eloe-Fadrosh E.A."/>
            <person name="Kyrpides N.C."/>
            <person name="Woyke T."/>
        </authorList>
    </citation>
    <scope>NUCLEOTIDE SEQUENCE</scope>
    <source>
        <strain evidence="8">GVMAG-M-3300023184-167</strain>
    </source>
</reference>
<dbReference type="InterPro" id="IPR051451">
    <property type="entry name" value="PhoH2-like"/>
</dbReference>
<name>A0A6C0HT33_9ZZZZ</name>
<proteinExistence type="inferred from homology"/>
<comment type="subcellular location">
    <subcellularLocation>
        <location evidence="1">Cytoplasm</location>
    </subcellularLocation>
</comment>
<dbReference type="InterPro" id="IPR027417">
    <property type="entry name" value="P-loop_NTPase"/>
</dbReference>
<dbReference type="InterPro" id="IPR003714">
    <property type="entry name" value="PhoH"/>
</dbReference>
<keyword evidence="4" id="KW-0547">Nucleotide-binding</keyword>
<evidence type="ECO:0000256" key="2">
    <source>
        <dbReference type="ARBA" id="ARBA00010393"/>
    </source>
</evidence>
<organism evidence="8">
    <name type="scientific">viral metagenome</name>
    <dbReference type="NCBI Taxonomy" id="1070528"/>
    <lineage>
        <taxon>unclassified sequences</taxon>
        <taxon>metagenomes</taxon>
        <taxon>organismal metagenomes</taxon>
    </lineage>
</organism>
<dbReference type="EMBL" id="MN740007">
    <property type="protein sequence ID" value="QHT83306.1"/>
    <property type="molecule type" value="Genomic_DNA"/>
</dbReference>
<evidence type="ECO:0000256" key="6">
    <source>
        <dbReference type="ARBA" id="ARBA00039970"/>
    </source>
</evidence>
<dbReference type="Gene3D" id="3.40.50.300">
    <property type="entry name" value="P-loop containing nucleotide triphosphate hydrolases"/>
    <property type="match status" value="1"/>
</dbReference>
<evidence type="ECO:0000256" key="4">
    <source>
        <dbReference type="ARBA" id="ARBA00022741"/>
    </source>
</evidence>
<dbReference type="SUPFAM" id="SSF52540">
    <property type="entry name" value="P-loop containing nucleoside triphosphate hydrolases"/>
    <property type="match status" value="1"/>
</dbReference>
<evidence type="ECO:0000256" key="1">
    <source>
        <dbReference type="ARBA" id="ARBA00004496"/>
    </source>
</evidence>
<feature type="domain" description="PhoH-like protein" evidence="7">
    <location>
        <begin position="21"/>
        <end position="224"/>
    </location>
</feature>
<dbReference type="GO" id="GO:0005829">
    <property type="term" value="C:cytosol"/>
    <property type="evidence" value="ECO:0007669"/>
    <property type="project" value="TreeGrafter"/>
</dbReference>
<dbReference type="AlphaFoldDB" id="A0A6C0HT33"/>
<keyword evidence="5" id="KW-0067">ATP-binding</keyword>
<protein>
    <recommendedName>
        <fullName evidence="6">PhoH-like protein</fullName>
    </recommendedName>
</protein>
<comment type="similarity">
    <text evidence="2">Belongs to the PhoH family.</text>
</comment>
<sequence>MWYLLLMLSSVFAKKNLFTLQKTLNQGNYVNFMKTQDLVVCLGPAGTGKTMFACLEAIQQLKDRDVDKIVITRPIVSVEDEQLGFLPGNINQKMDPWTRPIFDIFTEYYSISELNLMIKNKVIEISPLAFMRGRTFKNAFIIADEMQNSTPNQMLMLTTRIGDNTKMVVTGDLKQSDRSAQNGLSDFIAKFKAYPKKTSIALVELTGEDIKRSKTVKTILEIYENKVCPLRKEINADAALMPKSDLPRSPIL</sequence>
<evidence type="ECO:0000259" key="7">
    <source>
        <dbReference type="Pfam" id="PF02562"/>
    </source>
</evidence>
<dbReference type="GO" id="GO:0005524">
    <property type="term" value="F:ATP binding"/>
    <property type="evidence" value="ECO:0007669"/>
    <property type="project" value="UniProtKB-KW"/>
</dbReference>
<evidence type="ECO:0000313" key="8">
    <source>
        <dbReference type="EMBL" id="QHT83306.1"/>
    </source>
</evidence>
<evidence type="ECO:0000256" key="3">
    <source>
        <dbReference type="ARBA" id="ARBA00022490"/>
    </source>
</evidence>
<evidence type="ECO:0000256" key="5">
    <source>
        <dbReference type="ARBA" id="ARBA00022840"/>
    </source>
</evidence>
<keyword evidence="3" id="KW-0963">Cytoplasm</keyword>
<dbReference type="PANTHER" id="PTHR30473">
    <property type="entry name" value="PROTEIN PHOH"/>
    <property type="match status" value="1"/>
</dbReference>